<keyword evidence="2" id="KW-0812">Transmembrane</keyword>
<dbReference type="Proteomes" id="UP000075883">
    <property type="component" value="Unassembled WGS sequence"/>
</dbReference>
<name>A0A182LXP0_9DIPT</name>
<dbReference type="EMBL" id="AXCM01000300">
    <property type="status" value="NOT_ANNOTATED_CDS"/>
    <property type="molecule type" value="Genomic_DNA"/>
</dbReference>
<sequence length="124" mass="13756">MQQTAPPSTETSASATIMYGKWGNFSTFAVLPLLVAVVNFYQSHKIEYNHYLNQARSERKLDVQRRMKLIDRLLDKCFQRHGALVLIVAGLLCLQITTSDSTPLDDSNSNSGSISSSANHTLPI</sequence>
<dbReference type="EnsemblMetazoa" id="ACUA004441-RA">
    <property type="protein sequence ID" value="ACUA004441-PA"/>
    <property type="gene ID" value="ACUA004441"/>
</dbReference>
<reference evidence="3" key="2">
    <citation type="submission" date="2020-05" db="UniProtKB">
        <authorList>
            <consortium name="EnsemblMetazoa"/>
        </authorList>
    </citation>
    <scope>IDENTIFICATION</scope>
    <source>
        <strain evidence="3">A-37</strain>
    </source>
</reference>
<proteinExistence type="predicted"/>
<keyword evidence="4" id="KW-1185">Reference proteome</keyword>
<feature type="region of interest" description="Disordered" evidence="1">
    <location>
        <begin position="102"/>
        <end position="124"/>
    </location>
</feature>
<keyword evidence="2" id="KW-1133">Transmembrane helix</keyword>
<evidence type="ECO:0000256" key="2">
    <source>
        <dbReference type="SAM" id="Phobius"/>
    </source>
</evidence>
<evidence type="ECO:0000256" key="1">
    <source>
        <dbReference type="SAM" id="MobiDB-lite"/>
    </source>
</evidence>
<evidence type="ECO:0000313" key="3">
    <source>
        <dbReference type="EnsemblMetazoa" id="ACUA004441-PA"/>
    </source>
</evidence>
<reference evidence="4" key="1">
    <citation type="submission" date="2013-09" db="EMBL/GenBank/DDBJ databases">
        <title>The Genome Sequence of Anopheles culicifacies species A.</title>
        <authorList>
            <consortium name="The Broad Institute Genomics Platform"/>
            <person name="Neafsey D.E."/>
            <person name="Besansky N."/>
            <person name="Howell P."/>
            <person name="Walton C."/>
            <person name="Young S.K."/>
            <person name="Zeng Q."/>
            <person name="Gargeya S."/>
            <person name="Fitzgerald M."/>
            <person name="Haas B."/>
            <person name="Abouelleil A."/>
            <person name="Allen A.W."/>
            <person name="Alvarado L."/>
            <person name="Arachchi H.M."/>
            <person name="Berlin A.M."/>
            <person name="Chapman S.B."/>
            <person name="Gainer-Dewar J."/>
            <person name="Goldberg J."/>
            <person name="Griggs A."/>
            <person name="Gujja S."/>
            <person name="Hansen M."/>
            <person name="Howarth C."/>
            <person name="Imamovic A."/>
            <person name="Ireland A."/>
            <person name="Larimer J."/>
            <person name="McCowan C."/>
            <person name="Murphy C."/>
            <person name="Pearson M."/>
            <person name="Poon T.W."/>
            <person name="Priest M."/>
            <person name="Roberts A."/>
            <person name="Saif S."/>
            <person name="Shea T."/>
            <person name="Sisk P."/>
            <person name="Sykes S."/>
            <person name="Wortman J."/>
            <person name="Nusbaum C."/>
            <person name="Birren B."/>
        </authorList>
    </citation>
    <scope>NUCLEOTIDE SEQUENCE [LARGE SCALE GENOMIC DNA]</scope>
    <source>
        <strain evidence="4">A-37</strain>
    </source>
</reference>
<accession>A0A182LXP0</accession>
<keyword evidence="2" id="KW-0472">Membrane</keyword>
<feature type="transmembrane region" description="Helical" evidence="2">
    <location>
        <begin position="77"/>
        <end position="97"/>
    </location>
</feature>
<dbReference type="VEuPathDB" id="VectorBase:ACUA004441"/>
<feature type="transmembrane region" description="Helical" evidence="2">
    <location>
        <begin position="22"/>
        <end position="41"/>
    </location>
</feature>
<feature type="compositionally biased region" description="Low complexity" evidence="1">
    <location>
        <begin position="107"/>
        <end position="124"/>
    </location>
</feature>
<protein>
    <submittedName>
        <fullName evidence="3">Uncharacterized protein</fullName>
    </submittedName>
</protein>
<dbReference type="AlphaFoldDB" id="A0A182LXP0"/>
<evidence type="ECO:0000313" key="4">
    <source>
        <dbReference type="Proteomes" id="UP000075883"/>
    </source>
</evidence>
<organism evidence="3 4">
    <name type="scientific">Anopheles culicifacies</name>
    <dbReference type="NCBI Taxonomy" id="139723"/>
    <lineage>
        <taxon>Eukaryota</taxon>
        <taxon>Metazoa</taxon>
        <taxon>Ecdysozoa</taxon>
        <taxon>Arthropoda</taxon>
        <taxon>Hexapoda</taxon>
        <taxon>Insecta</taxon>
        <taxon>Pterygota</taxon>
        <taxon>Neoptera</taxon>
        <taxon>Endopterygota</taxon>
        <taxon>Diptera</taxon>
        <taxon>Nematocera</taxon>
        <taxon>Culicoidea</taxon>
        <taxon>Culicidae</taxon>
        <taxon>Anophelinae</taxon>
        <taxon>Anopheles</taxon>
        <taxon>culicifacies species complex</taxon>
    </lineage>
</organism>